<dbReference type="KEGG" id="bgok:Pr1d_53640"/>
<accession>A0A5B9QLY6</accession>
<organism evidence="1 2">
    <name type="scientific">Bythopirellula goksoeyrii</name>
    <dbReference type="NCBI Taxonomy" id="1400387"/>
    <lineage>
        <taxon>Bacteria</taxon>
        <taxon>Pseudomonadati</taxon>
        <taxon>Planctomycetota</taxon>
        <taxon>Planctomycetia</taxon>
        <taxon>Pirellulales</taxon>
        <taxon>Lacipirellulaceae</taxon>
        <taxon>Bythopirellula</taxon>
    </lineage>
</organism>
<dbReference type="EMBL" id="CP042913">
    <property type="protein sequence ID" value="QEG38016.1"/>
    <property type="molecule type" value="Genomic_DNA"/>
</dbReference>
<dbReference type="Proteomes" id="UP000323917">
    <property type="component" value="Chromosome"/>
</dbReference>
<protein>
    <submittedName>
        <fullName evidence="1">Uncharacterized protein</fullName>
    </submittedName>
</protein>
<evidence type="ECO:0000313" key="1">
    <source>
        <dbReference type="EMBL" id="QEG38016.1"/>
    </source>
</evidence>
<sequence>MQRVAAKYLPFEACQLFITNRLGENHGQYCKQKNSRQSSLALQFASWLGMANRQLSKLAIEEHVAEPNAKL</sequence>
<dbReference type="AlphaFoldDB" id="A0A5B9QLY6"/>
<evidence type="ECO:0000313" key="2">
    <source>
        <dbReference type="Proteomes" id="UP000323917"/>
    </source>
</evidence>
<reference evidence="1 2" key="1">
    <citation type="submission" date="2019-08" db="EMBL/GenBank/DDBJ databases">
        <title>Deep-cultivation of Planctomycetes and their phenomic and genomic characterization uncovers novel biology.</title>
        <authorList>
            <person name="Wiegand S."/>
            <person name="Jogler M."/>
            <person name="Boedeker C."/>
            <person name="Pinto D."/>
            <person name="Vollmers J."/>
            <person name="Rivas-Marin E."/>
            <person name="Kohn T."/>
            <person name="Peeters S.H."/>
            <person name="Heuer A."/>
            <person name="Rast P."/>
            <person name="Oberbeckmann S."/>
            <person name="Bunk B."/>
            <person name="Jeske O."/>
            <person name="Meyerdierks A."/>
            <person name="Storesund J.E."/>
            <person name="Kallscheuer N."/>
            <person name="Luecker S."/>
            <person name="Lage O.M."/>
            <person name="Pohl T."/>
            <person name="Merkel B.J."/>
            <person name="Hornburger P."/>
            <person name="Mueller R.-W."/>
            <person name="Bruemmer F."/>
            <person name="Labrenz M."/>
            <person name="Spormann A.M."/>
            <person name="Op den Camp H."/>
            <person name="Overmann J."/>
            <person name="Amann R."/>
            <person name="Jetten M.S.M."/>
            <person name="Mascher T."/>
            <person name="Medema M.H."/>
            <person name="Devos D.P."/>
            <person name="Kaster A.-K."/>
            <person name="Ovreas L."/>
            <person name="Rohde M."/>
            <person name="Galperin M.Y."/>
            <person name="Jogler C."/>
        </authorList>
    </citation>
    <scope>NUCLEOTIDE SEQUENCE [LARGE SCALE GENOMIC DNA]</scope>
    <source>
        <strain evidence="1 2">Pr1d</strain>
    </source>
</reference>
<keyword evidence="2" id="KW-1185">Reference proteome</keyword>
<name>A0A5B9QLY6_9BACT</name>
<proteinExistence type="predicted"/>
<gene>
    <name evidence="1" type="ORF">Pr1d_53640</name>
</gene>